<dbReference type="EMBL" id="JACJVO010000020">
    <property type="protein sequence ID" value="MBB6732432.1"/>
    <property type="molecule type" value="Genomic_DNA"/>
</dbReference>
<evidence type="ECO:0000256" key="1">
    <source>
        <dbReference type="ARBA" id="ARBA00004651"/>
    </source>
</evidence>
<keyword evidence="3" id="KW-0597">Phosphoprotein</keyword>
<dbReference type="Pfam" id="PF02518">
    <property type="entry name" value="HATPase_c"/>
    <property type="match status" value="1"/>
</dbReference>
<keyword evidence="9 12" id="KW-1133">Transmembrane helix</keyword>
<dbReference type="SMART" id="SM00304">
    <property type="entry name" value="HAMP"/>
    <property type="match status" value="1"/>
</dbReference>
<feature type="transmembrane region" description="Helical" evidence="12">
    <location>
        <begin position="20"/>
        <end position="39"/>
    </location>
</feature>
<feature type="domain" description="HAMP" evidence="13">
    <location>
        <begin position="324"/>
        <end position="376"/>
    </location>
</feature>
<dbReference type="InterPro" id="IPR036890">
    <property type="entry name" value="HATPase_C_sf"/>
</dbReference>
<dbReference type="RefSeq" id="WP_185130102.1">
    <property type="nucleotide sequence ID" value="NZ_JACJVO010000020.1"/>
</dbReference>
<evidence type="ECO:0000256" key="3">
    <source>
        <dbReference type="ARBA" id="ARBA00022553"/>
    </source>
</evidence>
<dbReference type="GO" id="GO:0005886">
    <property type="term" value="C:plasma membrane"/>
    <property type="evidence" value="ECO:0007669"/>
    <property type="project" value="UniProtKB-SubCell"/>
</dbReference>
<keyword evidence="7 14" id="KW-0418">Kinase</keyword>
<dbReference type="AlphaFoldDB" id="A0A7X0SLY4"/>
<dbReference type="SUPFAM" id="SSF55874">
    <property type="entry name" value="ATPase domain of HSP90 chaperone/DNA topoisomerase II/histidine kinase"/>
    <property type="match status" value="1"/>
</dbReference>
<dbReference type="Pfam" id="PF00672">
    <property type="entry name" value="HAMP"/>
    <property type="match status" value="1"/>
</dbReference>
<dbReference type="InterPro" id="IPR033479">
    <property type="entry name" value="dCache_1"/>
</dbReference>
<keyword evidence="6" id="KW-0547">Nucleotide-binding</keyword>
<dbReference type="Gene3D" id="3.30.450.20">
    <property type="entry name" value="PAS domain"/>
    <property type="match status" value="1"/>
</dbReference>
<dbReference type="PANTHER" id="PTHR34220">
    <property type="entry name" value="SENSOR HISTIDINE KINASE YPDA"/>
    <property type="match status" value="1"/>
</dbReference>
<evidence type="ECO:0000256" key="8">
    <source>
        <dbReference type="ARBA" id="ARBA00022840"/>
    </source>
</evidence>
<keyword evidence="8" id="KW-0067">ATP-binding</keyword>
<dbReference type="Proteomes" id="UP000564644">
    <property type="component" value="Unassembled WGS sequence"/>
</dbReference>
<reference evidence="14 15" key="1">
    <citation type="submission" date="2020-08" db="EMBL/GenBank/DDBJ databases">
        <title>Cohnella phylogeny.</title>
        <authorList>
            <person name="Dunlap C."/>
        </authorList>
    </citation>
    <scope>NUCLEOTIDE SEQUENCE [LARGE SCALE GENOMIC DNA]</scope>
    <source>
        <strain evidence="14 15">CBP 2801</strain>
    </source>
</reference>
<evidence type="ECO:0000313" key="14">
    <source>
        <dbReference type="EMBL" id="MBB6732432.1"/>
    </source>
</evidence>
<accession>A0A7X0SLY4</accession>
<evidence type="ECO:0000259" key="13">
    <source>
        <dbReference type="PROSITE" id="PS50885"/>
    </source>
</evidence>
<evidence type="ECO:0000256" key="10">
    <source>
        <dbReference type="ARBA" id="ARBA00023012"/>
    </source>
</evidence>
<evidence type="ECO:0000256" key="11">
    <source>
        <dbReference type="ARBA" id="ARBA00023136"/>
    </source>
</evidence>
<dbReference type="SUPFAM" id="SSF158472">
    <property type="entry name" value="HAMP domain-like"/>
    <property type="match status" value="1"/>
</dbReference>
<keyword evidence="4" id="KW-0808">Transferase</keyword>
<keyword evidence="5 12" id="KW-0812">Transmembrane</keyword>
<comment type="caution">
    <text evidence="14">The sequence shown here is derived from an EMBL/GenBank/DDBJ whole genome shotgun (WGS) entry which is preliminary data.</text>
</comment>
<keyword evidence="2" id="KW-1003">Cell membrane</keyword>
<comment type="subcellular location">
    <subcellularLocation>
        <location evidence="1">Cell membrane</location>
        <topology evidence="1">Multi-pass membrane protein</topology>
    </subcellularLocation>
</comment>
<dbReference type="GO" id="GO:0000155">
    <property type="term" value="F:phosphorelay sensor kinase activity"/>
    <property type="evidence" value="ECO:0007669"/>
    <property type="project" value="InterPro"/>
</dbReference>
<dbReference type="Pfam" id="PF02743">
    <property type="entry name" value="dCache_1"/>
    <property type="match status" value="1"/>
</dbReference>
<keyword evidence="10" id="KW-0902">Two-component regulatory system</keyword>
<dbReference type="PANTHER" id="PTHR34220:SF11">
    <property type="entry name" value="SENSOR PROTEIN KINASE HPTS"/>
    <property type="match status" value="1"/>
</dbReference>
<dbReference type="CDD" id="cd12912">
    <property type="entry name" value="PDC2_MCP_like"/>
    <property type="match status" value="1"/>
</dbReference>
<evidence type="ECO:0000256" key="4">
    <source>
        <dbReference type="ARBA" id="ARBA00022679"/>
    </source>
</evidence>
<name>A0A7X0SLY4_9BACL</name>
<dbReference type="InterPro" id="IPR003660">
    <property type="entry name" value="HAMP_dom"/>
</dbReference>
<dbReference type="Gene3D" id="1.10.8.500">
    <property type="entry name" value="HAMP domain in histidine kinase"/>
    <property type="match status" value="1"/>
</dbReference>
<dbReference type="InterPro" id="IPR003594">
    <property type="entry name" value="HATPase_dom"/>
</dbReference>
<dbReference type="Gene3D" id="3.30.565.10">
    <property type="entry name" value="Histidine kinase-like ATPase, C-terminal domain"/>
    <property type="match status" value="1"/>
</dbReference>
<proteinExistence type="predicted"/>
<evidence type="ECO:0000256" key="2">
    <source>
        <dbReference type="ARBA" id="ARBA00022475"/>
    </source>
</evidence>
<dbReference type="PROSITE" id="PS50885">
    <property type="entry name" value="HAMP"/>
    <property type="match status" value="1"/>
</dbReference>
<evidence type="ECO:0000256" key="7">
    <source>
        <dbReference type="ARBA" id="ARBA00022777"/>
    </source>
</evidence>
<evidence type="ECO:0000256" key="9">
    <source>
        <dbReference type="ARBA" id="ARBA00022989"/>
    </source>
</evidence>
<feature type="transmembrane region" description="Helical" evidence="12">
    <location>
        <begin position="305"/>
        <end position="326"/>
    </location>
</feature>
<evidence type="ECO:0000256" key="6">
    <source>
        <dbReference type="ARBA" id="ARBA00022741"/>
    </source>
</evidence>
<organism evidence="14 15">
    <name type="scientific">Cohnella zeiphila</name>
    <dbReference type="NCBI Taxonomy" id="2761120"/>
    <lineage>
        <taxon>Bacteria</taxon>
        <taxon>Bacillati</taxon>
        <taxon>Bacillota</taxon>
        <taxon>Bacilli</taxon>
        <taxon>Bacillales</taxon>
        <taxon>Paenibacillaceae</taxon>
        <taxon>Cohnella</taxon>
    </lineage>
</organism>
<keyword evidence="15" id="KW-1185">Reference proteome</keyword>
<evidence type="ECO:0000256" key="5">
    <source>
        <dbReference type="ARBA" id="ARBA00022692"/>
    </source>
</evidence>
<keyword evidence="11 12" id="KW-0472">Membrane</keyword>
<protein>
    <submittedName>
        <fullName evidence="14">Histidine kinase</fullName>
    </submittedName>
</protein>
<dbReference type="GO" id="GO:0005524">
    <property type="term" value="F:ATP binding"/>
    <property type="evidence" value="ECO:0007669"/>
    <property type="project" value="UniProtKB-KW"/>
</dbReference>
<gene>
    <name evidence="14" type="ORF">H7C18_16040</name>
</gene>
<evidence type="ECO:0000313" key="15">
    <source>
        <dbReference type="Proteomes" id="UP000564644"/>
    </source>
</evidence>
<evidence type="ECO:0000256" key="12">
    <source>
        <dbReference type="SAM" id="Phobius"/>
    </source>
</evidence>
<sequence>MNRFKEMFALRSVRHKLMAASVVCILVPAFITLVVYNALTQQAVRRQAVSNAEDSLQLVHDSVTNLMKSMLNVANYIQVNSSMNAYFKVLEAGQADESDPYARFTEKKHILEQLDSLTVLGEKSYVTVLLDNGQYFTNYSIEEFDPLSLRSEPWFGRLQTLQGFQSYWAGAEPTAFRLDKLNHAYQLSVGRTLRKDNEIYGYIVVTFFEDEISSIFGRLNAGQELMLVDGDGKIVSDRDPSRIGQPASDAPENDFLSDASPIRTIGGEKVLVVRRPIAINDWTLVLVQPYKEAIVDITSIFNRVFVFQIGSFVVFLLLLLALLRAFTQPLARLGKITTAVQRGNLAVRSGIRGPDEIGRLGFLFDQMLDRVQEMIAEVSITQARKRKAELRMLQAQIHPHFLFNVLNSIRMKVLRRGDPDSAKMISSLSKLLRMTISKEEDEITLHEELDLLASYVELMNLRHKEAAWLELDIVSEAFLMKVPRFFLQPVVENALIHGLKQRAGTIAVRAEISRLYLLLTVEDDGGGMEPEALAALRRKLQAGETPPDGREEEEARGSFSGIGLRNVLERMRMVFGDGFRMDVDSEAGKGTIVRMFIPRKEGERDV</sequence>
<dbReference type="InterPro" id="IPR010559">
    <property type="entry name" value="Sig_transdc_His_kin_internal"/>
</dbReference>
<dbReference type="CDD" id="cd06225">
    <property type="entry name" value="HAMP"/>
    <property type="match status" value="1"/>
</dbReference>
<dbReference type="InterPro" id="IPR050640">
    <property type="entry name" value="Bact_2-comp_sensor_kinase"/>
</dbReference>
<dbReference type="Pfam" id="PF06580">
    <property type="entry name" value="His_kinase"/>
    <property type="match status" value="1"/>
</dbReference>